<evidence type="ECO:0000256" key="2">
    <source>
        <dbReference type="ARBA" id="ARBA00022737"/>
    </source>
</evidence>
<keyword evidence="9" id="KW-1185">Reference proteome</keyword>
<dbReference type="RefSeq" id="WP_252916682.1">
    <property type="nucleotide sequence ID" value="NZ_JAAAML010000003.1"/>
</dbReference>
<organism evidence="8 9">
    <name type="scientific">Hoeflea alexandrii</name>
    <dbReference type="NCBI Taxonomy" id="288436"/>
    <lineage>
        <taxon>Bacteria</taxon>
        <taxon>Pseudomonadati</taxon>
        <taxon>Pseudomonadota</taxon>
        <taxon>Alphaproteobacteria</taxon>
        <taxon>Hyphomicrobiales</taxon>
        <taxon>Rhizobiaceae</taxon>
        <taxon>Hoeflea</taxon>
    </lineage>
</organism>
<evidence type="ECO:0000256" key="4">
    <source>
        <dbReference type="ARBA" id="ARBA00022803"/>
    </source>
</evidence>
<dbReference type="InterPro" id="IPR017560">
    <property type="entry name" value="Cyt_c_biogenesis_CcmI"/>
</dbReference>
<evidence type="ECO:0000256" key="5">
    <source>
        <dbReference type="SAM" id="MobiDB-lite"/>
    </source>
</evidence>
<name>A0ABT1CUP0_9HYPH</name>
<dbReference type="NCBIfam" id="TIGR03142">
    <property type="entry name" value="cytochro_ccmI"/>
    <property type="match status" value="1"/>
</dbReference>
<evidence type="ECO:0000313" key="8">
    <source>
        <dbReference type="EMBL" id="MCO6409917.1"/>
    </source>
</evidence>
<evidence type="ECO:0000313" key="9">
    <source>
        <dbReference type="Proteomes" id="UP001320715"/>
    </source>
</evidence>
<keyword evidence="3" id="KW-0201">Cytochrome c-type biogenesis</keyword>
<dbReference type="PANTHER" id="PTHR47870:SF1">
    <property type="entry name" value="CYTOCHROME C-TYPE BIOGENESIS PROTEIN CCMH"/>
    <property type="match status" value="1"/>
</dbReference>
<gene>
    <name evidence="8" type="primary">ccmI</name>
    <name evidence="8" type="ORF">GTW23_17170</name>
</gene>
<dbReference type="Pfam" id="PF23914">
    <property type="entry name" value="TPR_CcmH_CycH"/>
    <property type="match status" value="1"/>
</dbReference>
<protein>
    <submittedName>
        <fullName evidence="8">C-type cytochrome biogenesis protein CcmI</fullName>
    </submittedName>
</protein>
<comment type="subcellular location">
    <subcellularLocation>
        <location evidence="1">Cell envelope</location>
    </subcellularLocation>
</comment>
<feature type="transmembrane region" description="Helical" evidence="6">
    <location>
        <begin position="6"/>
        <end position="23"/>
    </location>
</feature>
<dbReference type="EMBL" id="JAAAML010000003">
    <property type="protein sequence ID" value="MCO6409917.1"/>
    <property type="molecule type" value="Genomic_DNA"/>
</dbReference>
<dbReference type="InterPro" id="IPR011990">
    <property type="entry name" value="TPR-like_helical_dom_sf"/>
</dbReference>
<dbReference type="SUPFAM" id="SSF48452">
    <property type="entry name" value="TPR-like"/>
    <property type="match status" value="1"/>
</dbReference>
<keyword evidence="2" id="KW-0677">Repeat</keyword>
<dbReference type="InterPro" id="IPR056413">
    <property type="entry name" value="TPR_CcmH_CycH"/>
</dbReference>
<evidence type="ECO:0000259" key="7">
    <source>
        <dbReference type="Pfam" id="PF23914"/>
    </source>
</evidence>
<keyword evidence="6" id="KW-0812">Transmembrane</keyword>
<dbReference type="PANTHER" id="PTHR47870">
    <property type="entry name" value="CYTOCHROME C-TYPE BIOGENESIS PROTEIN CCMH"/>
    <property type="match status" value="1"/>
</dbReference>
<evidence type="ECO:0000256" key="3">
    <source>
        <dbReference type="ARBA" id="ARBA00022748"/>
    </source>
</evidence>
<feature type="region of interest" description="Disordered" evidence="5">
    <location>
        <begin position="274"/>
        <end position="298"/>
    </location>
</feature>
<accession>A0ABT1CUP0</accession>
<evidence type="ECO:0000256" key="1">
    <source>
        <dbReference type="ARBA" id="ARBA00004196"/>
    </source>
</evidence>
<feature type="domain" description="Cytochrome c-type biogenesis protein H TPR" evidence="7">
    <location>
        <begin position="135"/>
        <end position="265"/>
    </location>
</feature>
<comment type="caution">
    <text evidence="8">The sequence shown here is derived from an EMBL/GenBank/DDBJ whole genome shotgun (WGS) entry which is preliminary data.</text>
</comment>
<keyword evidence="6" id="KW-0472">Membrane</keyword>
<reference evidence="8 9" key="1">
    <citation type="submission" date="2020-01" db="EMBL/GenBank/DDBJ databases">
        <title>Genomes of bacteria type strains.</title>
        <authorList>
            <person name="Chen J."/>
            <person name="Zhu S."/>
            <person name="Yang J."/>
        </authorList>
    </citation>
    <scope>NUCLEOTIDE SEQUENCE [LARGE SCALE GENOMIC DNA]</scope>
    <source>
        <strain evidence="8 9">DSM 16655</strain>
    </source>
</reference>
<keyword evidence="6" id="KW-1133">Transmembrane helix</keyword>
<proteinExistence type="predicted"/>
<feature type="transmembrane region" description="Helical" evidence="6">
    <location>
        <begin position="98"/>
        <end position="116"/>
    </location>
</feature>
<evidence type="ECO:0000256" key="6">
    <source>
        <dbReference type="SAM" id="Phobius"/>
    </source>
</evidence>
<feature type="region of interest" description="Disordered" evidence="5">
    <location>
        <begin position="418"/>
        <end position="443"/>
    </location>
</feature>
<dbReference type="Gene3D" id="1.25.40.10">
    <property type="entry name" value="Tetratricopeptide repeat domain"/>
    <property type="match status" value="3"/>
</dbReference>
<dbReference type="InterPro" id="IPR051263">
    <property type="entry name" value="C-type_cytochrome_biogenesis"/>
</dbReference>
<dbReference type="Proteomes" id="UP001320715">
    <property type="component" value="Unassembled WGS sequence"/>
</dbReference>
<sequence>MLFWVIAAVMTAIVTVALLGPVMRSRAQASDAPELHDIEVYRDQLAEVDRDLADGLVDPVQAEVARTEISRRLLAAARKSEAAGTDDASDRNRQLRRVAAIAVALFMPLAALTAYLEFGRPGLPQLPLAARLQADPQTNDIAMLIARAEQHLAENPDDGRGWDVLGPIYLRTGRFEDSAAAFKKAISILGPSPTRLASLGEALFSAAGGVVTEEASLAFQTARELDSTDPRPQFFLAVALAQSGKTSEARAAFSGMLETAPPDAPWIPAVESQLAALQQQPQTSPLSPAGAAPGNPSAADIAAAQNMSAEDRQAMIASMIEGLEARLTDNPDNVAGWLRLVRSHVVTGNRDKAQTALDRAFAVFAPSGPENSQLTALAGELGLNATPTLGGVPMAPTVPGQEQPAVEPSAAAKTPFILPPAGSETLASQERQTDDAAPAGPSQADIAAAADMSVEDRASMIRSMVESLDARMVENPDNLEGWLRLVRSYAVLGDRSAAQTALERAGTTFAVESDGGRALAELAAQLGLEPVVESQ</sequence>
<keyword evidence="4" id="KW-0802">TPR repeat</keyword>